<keyword evidence="2" id="KW-0645">Protease</keyword>
<feature type="domain" description="Peptidase M16 N-terminal" evidence="4">
    <location>
        <begin position="537"/>
        <end position="661"/>
    </location>
</feature>
<evidence type="ECO:0000256" key="3">
    <source>
        <dbReference type="SAM" id="SignalP"/>
    </source>
</evidence>
<dbReference type="InterPro" id="IPR007863">
    <property type="entry name" value="Peptidase_M16_C"/>
</dbReference>
<keyword evidence="2" id="KW-0482">Metalloprotease</keyword>
<gene>
    <name evidence="6" type="ORF">FHR21_000319</name>
</gene>
<evidence type="ECO:0000313" key="7">
    <source>
        <dbReference type="Proteomes" id="UP000537161"/>
    </source>
</evidence>
<dbReference type="AlphaFoldDB" id="A0A7W9B2F3"/>
<dbReference type="GO" id="GO:0008237">
    <property type="term" value="F:metallopeptidase activity"/>
    <property type="evidence" value="ECO:0007669"/>
    <property type="project" value="UniProtKB-KW"/>
</dbReference>
<dbReference type="EMBL" id="JACIJH010000001">
    <property type="protein sequence ID" value="MBB5704994.1"/>
    <property type="molecule type" value="Genomic_DNA"/>
</dbReference>
<dbReference type="InterPro" id="IPR050361">
    <property type="entry name" value="MPP/UQCRC_Complex"/>
</dbReference>
<name>A0A7W9B2F3_9SPHN</name>
<dbReference type="Pfam" id="PF00675">
    <property type="entry name" value="Peptidase_M16"/>
    <property type="match status" value="2"/>
</dbReference>
<dbReference type="Gene3D" id="3.30.830.10">
    <property type="entry name" value="Metalloenzyme, LuxS/M16 peptidase-like"/>
    <property type="match status" value="4"/>
</dbReference>
<evidence type="ECO:0000256" key="1">
    <source>
        <dbReference type="ARBA" id="ARBA00007261"/>
    </source>
</evidence>
<feature type="chain" id="PRO_5031464765" evidence="3">
    <location>
        <begin position="26"/>
        <end position="961"/>
    </location>
</feature>
<comment type="similarity">
    <text evidence="1">Belongs to the peptidase M16 family.</text>
</comment>
<proteinExistence type="inferred from homology"/>
<sequence>MPRLHRLAFALAASTALVAAGPALAKAKAGQAAPIAELVKAVDIPYQAFTLDNGLRVIVHEDHKAPVVAVSVWYRVGSKNEPQGKTGFAHLFEHLMFNGSENAPGDFFEPLEQVGATDSNGTTNMDRTNYFETVPTGALDRALFLESDRMGHLLGAVTQEKLDNQRGVVQNEKRQGDNQPFGLLRYEIFENLFPSGHPYHHSTIGSMADLNSATLDDVKAWFTGHYGPNNAVLVLAGDIDLATAKAKVGEWFGDIPRGPEVQMPKVTVPTLPAPFAKQVHDLIPTTRIYRMWAIPGLNDPEAVPLQMAMGVLGGLSSSRLDNAMVRKDPVAVSVAAYAQPFEDAGILIVQADVKEGVDPELVGKRLDEEIAKFLATGPTADELQRTAASTLGGTIAGLESVGGFGGKAVTLAEGALYSNDPAYYRTELARMAKATPEEVKAVANKWLSRPAFSLTYVPGERTEGGENRGGAVRADKATAAVAPDRYWNPALGDVGPDTGVGTATAIADRSQLPPVAALTALDFPAIERATLKNGMEVVFAHRDAVPTVQVAVSFDAGYAADPHDALGTQALMLSLMDEGTTHLDSIAFAEAKERLGAAISGFANADETIFSLFALKPNLRPSLTLLADYIRNPAFDAKELERVRAQQLNRLKSELNNPRAIASRVLMPALYGADYPYGIPPSGLGNAAAVKAATRDQLATFHDTWIRPDNARIFVVGDTTLAEVKKELDATLGEWKSPATSKSEKNFDAAIPEPQPRILLVDRPKSPQSIIMAGKVLGVKGGDHLEILRAANEVFGGSFLSRFNMNLRETKGWSYGVYSQVSGDKERLAWVAVAPVQADRTGDSIKEFRSELTAFLNDKGTTPAELERTINSNVRALPGSFETSDDVLGGIRSIVKFGRADDYYEKLPATYEAMTAAEIDAAARKALSVDDLVYVVVGDVATVKPQLDGLGLTVETATPAN</sequence>
<reference evidence="6 7" key="1">
    <citation type="submission" date="2020-08" db="EMBL/GenBank/DDBJ databases">
        <title>Genomic Encyclopedia of Type Strains, Phase IV (KMG-IV): sequencing the most valuable type-strain genomes for metagenomic binning, comparative biology and taxonomic classification.</title>
        <authorList>
            <person name="Goeker M."/>
        </authorList>
    </citation>
    <scope>NUCLEOTIDE SEQUENCE [LARGE SCALE GENOMIC DNA]</scope>
    <source>
        <strain evidence="6 7">DSM 27163</strain>
    </source>
</reference>
<feature type="domain" description="Peptidase M16 C-terminal" evidence="5">
    <location>
        <begin position="213"/>
        <end position="387"/>
    </location>
</feature>
<dbReference type="PANTHER" id="PTHR11851">
    <property type="entry name" value="METALLOPROTEASE"/>
    <property type="match status" value="1"/>
</dbReference>
<evidence type="ECO:0000313" key="6">
    <source>
        <dbReference type="EMBL" id="MBB5704994.1"/>
    </source>
</evidence>
<dbReference type="SUPFAM" id="SSF63411">
    <property type="entry name" value="LuxS/MPP-like metallohydrolase"/>
    <property type="match status" value="4"/>
</dbReference>
<dbReference type="PANTHER" id="PTHR11851:SF49">
    <property type="entry name" value="MITOCHONDRIAL-PROCESSING PEPTIDASE SUBUNIT ALPHA"/>
    <property type="match status" value="1"/>
</dbReference>
<dbReference type="InterPro" id="IPR011765">
    <property type="entry name" value="Pept_M16_N"/>
</dbReference>
<organism evidence="6 7">
    <name type="scientific">Sphingopyxis panaciterrulae</name>
    <dbReference type="NCBI Taxonomy" id="462372"/>
    <lineage>
        <taxon>Bacteria</taxon>
        <taxon>Pseudomonadati</taxon>
        <taxon>Pseudomonadota</taxon>
        <taxon>Alphaproteobacteria</taxon>
        <taxon>Sphingomonadales</taxon>
        <taxon>Sphingomonadaceae</taxon>
        <taxon>Sphingopyxis</taxon>
    </lineage>
</organism>
<keyword evidence="7" id="KW-1185">Reference proteome</keyword>
<dbReference type="Pfam" id="PF05193">
    <property type="entry name" value="Peptidase_M16_C"/>
    <property type="match status" value="2"/>
</dbReference>
<evidence type="ECO:0000259" key="5">
    <source>
        <dbReference type="Pfam" id="PF05193"/>
    </source>
</evidence>
<dbReference type="GO" id="GO:0046872">
    <property type="term" value="F:metal ion binding"/>
    <property type="evidence" value="ECO:0007669"/>
    <property type="project" value="InterPro"/>
</dbReference>
<evidence type="ECO:0000256" key="2">
    <source>
        <dbReference type="ARBA" id="ARBA00023049"/>
    </source>
</evidence>
<comment type="caution">
    <text evidence="6">The sequence shown here is derived from an EMBL/GenBank/DDBJ whole genome shotgun (WGS) entry which is preliminary data.</text>
</comment>
<feature type="domain" description="Peptidase M16 N-terminal" evidence="4">
    <location>
        <begin position="56"/>
        <end position="180"/>
    </location>
</feature>
<dbReference type="RefSeq" id="WP_184094631.1">
    <property type="nucleotide sequence ID" value="NZ_JACIJH010000001.1"/>
</dbReference>
<feature type="domain" description="Peptidase M16 C-terminal" evidence="5">
    <location>
        <begin position="693"/>
        <end position="872"/>
    </location>
</feature>
<dbReference type="InterPro" id="IPR011249">
    <property type="entry name" value="Metalloenz_LuxS/M16"/>
</dbReference>
<keyword evidence="2" id="KW-0378">Hydrolase</keyword>
<feature type="signal peptide" evidence="3">
    <location>
        <begin position="1"/>
        <end position="25"/>
    </location>
</feature>
<accession>A0A7W9B2F3</accession>
<keyword evidence="3" id="KW-0732">Signal</keyword>
<protein>
    <submittedName>
        <fullName evidence="6">Putative Zn-dependent peptidase</fullName>
    </submittedName>
</protein>
<evidence type="ECO:0000259" key="4">
    <source>
        <dbReference type="Pfam" id="PF00675"/>
    </source>
</evidence>
<dbReference type="Proteomes" id="UP000537161">
    <property type="component" value="Unassembled WGS sequence"/>
</dbReference>